<sequence length="551" mass="59058">MAQGTAPAPEHTPGHASRHGRESFYIEGEGVVGSTDPGAAPPTTARANTTAARGPALAAAPTFRFSRLGPPGVRLPETTLRKVALAMTGGPVVDGTIPAGFTYLGQFVDHDLTFDATTVAFGDSVSPAALLQGRSPTLDLDSLYGAGPLDGVSADFYEADRTRLKVGRTTKIGGDRARVGFDVPRVGGPGAGRGKAAIPDRRNDENLVVAQTHAAMIRFHNRVVAGLGPATPPAERFEKARRKVVLHYQWMLRTDYLPKICDGDVVTDVFTNGRKVVDPGADPLTMPTMPVEFSVAAFRLGHAMVREAYDWNARFPDGSGSLDLLFFFSGTSGGVGNGDPTLPSNWIADWRRLYRFSQVGHDELKPPPGEFNLARRIDTRLVDPLAALPKGSFDGSVSDEATIRANLAFRNLVRARMLRLASGQQMAELLRASGVPVTTLTRAQLRDGAGGPGSAQLDSLTDAQRDAFLADTPLWFYVLREAELNDGRLTGVGARLVVETFHRAMEGSTHSIVRNPGFRPDLGEKDGRFRMADLLLVAFEGQEALLAPLGD</sequence>
<dbReference type="InterPro" id="IPR037120">
    <property type="entry name" value="Haem_peroxidase_sf_animal"/>
</dbReference>
<organism evidence="5 6">
    <name type="scientific">Nocardioides renjunii</name>
    <dbReference type="NCBI Taxonomy" id="3095075"/>
    <lineage>
        <taxon>Bacteria</taxon>
        <taxon>Bacillati</taxon>
        <taxon>Actinomycetota</taxon>
        <taxon>Actinomycetes</taxon>
        <taxon>Propionibacteriales</taxon>
        <taxon>Nocardioidaceae</taxon>
        <taxon>Nocardioides</taxon>
    </lineage>
</organism>
<dbReference type="Pfam" id="PF03098">
    <property type="entry name" value="An_peroxidase"/>
    <property type="match status" value="1"/>
</dbReference>
<dbReference type="Gene3D" id="1.10.640.10">
    <property type="entry name" value="Haem peroxidase domain superfamily, animal type"/>
    <property type="match status" value="1"/>
</dbReference>
<comment type="caution">
    <text evidence="5">The sequence shown here is derived from an EMBL/GenBank/DDBJ whole genome shotgun (WGS) entry which is preliminary data.</text>
</comment>
<evidence type="ECO:0000313" key="5">
    <source>
        <dbReference type="EMBL" id="MDZ5663255.1"/>
    </source>
</evidence>
<dbReference type="SUPFAM" id="SSF48113">
    <property type="entry name" value="Heme-dependent peroxidases"/>
    <property type="match status" value="1"/>
</dbReference>
<dbReference type="RefSeq" id="WP_322425078.1">
    <property type="nucleotide sequence ID" value="NZ_JAXQPW010000006.1"/>
</dbReference>
<keyword evidence="5" id="KW-0560">Oxidoreductase</keyword>
<proteinExistence type="predicted"/>
<dbReference type="CDD" id="cd09819">
    <property type="entry name" value="An_peroxidase_bacterial_1"/>
    <property type="match status" value="1"/>
</dbReference>
<comment type="subcellular location">
    <subcellularLocation>
        <location evidence="1">Secreted</location>
    </subcellularLocation>
</comment>
<feature type="region of interest" description="Disordered" evidence="4">
    <location>
        <begin position="29"/>
        <end position="48"/>
    </location>
</feature>
<keyword evidence="3" id="KW-0325">Glycoprotein</keyword>
<gene>
    <name evidence="5" type="ORF">SFC79_15890</name>
</gene>
<keyword evidence="2" id="KW-0964">Secreted</keyword>
<keyword evidence="5" id="KW-0575">Peroxidase</keyword>
<dbReference type="GO" id="GO:0004601">
    <property type="term" value="F:peroxidase activity"/>
    <property type="evidence" value="ECO:0007669"/>
    <property type="project" value="UniProtKB-KW"/>
</dbReference>
<dbReference type="PANTHER" id="PTHR11475">
    <property type="entry name" value="OXIDASE/PEROXIDASE"/>
    <property type="match status" value="1"/>
</dbReference>
<evidence type="ECO:0000256" key="2">
    <source>
        <dbReference type="ARBA" id="ARBA00022525"/>
    </source>
</evidence>
<dbReference type="EMBL" id="JAXQPW010000006">
    <property type="protein sequence ID" value="MDZ5663255.1"/>
    <property type="molecule type" value="Genomic_DNA"/>
</dbReference>
<accession>A0ABU5KE50</accession>
<name>A0ABU5KE50_9ACTN</name>
<evidence type="ECO:0000256" key="1">
    <source>
        <dbReference type="ARBA" id="ARBA00004613"/>
    </source>
</evidence>
<keyword evidence="6" id="KW-1185">Reference proteome</keyword>
<dbReference type="InterPro" id="IPR010255">
    <property type="entry name" value="Haem_peroxidase_sf"/>
</dbReference>
<reference evidence="5 6" key="1">
    <citation type="submission" date="2023-11" db="EMBL/GenBank/DDBJ databases">
        <title>Novel species in genus Nocardioides.</title>
        <authorList>
            <person name="Zhou H."/>
        </authorList>
    </citation>
    <scope>NUCLEOTIDE SEQUENCE [LARGE SCALE GENOMIC DNA]</scope>
    <source>
        <strain evidence="5 6">S-58</strain>
    </source>
</reference>
<dbReference type="Proteomes" id="UP001291999">
    <property type="component" value="Unassembled WGS sequence"/>
</dbReference>
<evidence type="ECO:0000256" key="3">
    <source>
        <dbReference type="ARBA" id="ARBA00023180"/>
    </source>
</evidence>
<protein>
    <submittedName>
        <fullName evidence="5">Heme peroxidase family protein</fullName>
    </submittedName>
</protein>
<dbReference type="PANTHER" id="PTHR11475:SF4">
    <property type="entry name" value="CHORION PEROXIDASE"/>
    <property type="match status" value="1"/>
</dbReference>
<dbReference type="PROSITE" id="PS50292">
    <property type="entry name" value="PEROXIDASE_3"/>
    <property type="match status" value="1"/>
</dbReference>
<dbReference type="InterPro" id="IPR019791">
    <property type="entry name" value="Haem_peroxidase_animal"/>
</dbReference>
<feature type="compositionally biased region" description="Low complexity" evidence="4">
    <location>
        <begin position="37"/>
        <end position="48"/>
    </location>
</feature>
<evidence type="ECO:0000256" key="4">
    <source>
        <dbReference type="SAM" id="MobiDB-lite"/>
    </source>
</evidence>
<evidence type="ECO:0000313" key="6">
    <source>
        <dbReference type="Proteomes" id="UP001291999"/>
    </source>
</evidence>